<evidence type="ECO:0000313" key="3">
    <source>
        <dbReference type="Proteomes" id="UP000066624"/>
    </source>
</evidence>
<evidence type="ECO:0000313" key="2">
    <source>
        <dbReference type="EMBL" id="AKS43098.1"/>
    </source>
</evidence>
<dbReference type="GO" id="GO:0015833">
    <property type="term" value="P:peptide transport"/>
    <property type="evidence" value="ECO:0007669"/>
    <property type="project" value="TreeGrafter"/>
</dbReference>
<protein>
    <submittedName>
        <fullName evidence="2">Peptide/nickel transporter substrate-binding protein</fullName>
    </submittedName>
</protein>
<dbReference type="InterPro" id="IPR030678">
    <property type="entry name" value="Peptide/Ni-bd"/>
</dbReference>
<dbReference type="Pfam" id="PF00496">
    <property type="entry name" value="SBP_bac_5"/>
    <property type="match status" value="1"/>
</dbReference>
<dbReference type="InterPro" id="IPR039424">
    <property type="entry name" value="SBP_5"/>
</dbReference>
<feature type="domain" description="Solute-binding protein family 5" evidence="1">
    <location>
        <begin position="71"/>
        <end position="503"/>
    </location>
</feature>
<dbReference type="InterPro" id="IPR000914">
    <property type="entry name" value="SBP_5_dom"/>
</dbReference>
<dbReference type="Proteomes" id="UP000066624">
    <property type="component" value="Chromosome"/>
</dbReference>
<dbReference type="AlphaFoldDB" id="A0A0K0XZI3"/>
<proteinExistence type="predicted"/>
<name>A0A0K0XZI3_9GAMM</name>
<dbReference type="GO" id="GO:0043190">
    <property type="term" value="C:ATP-binding cassette (ABC) transporter complex"/>
    <property type="evidence" value="ECO:0007669"/>
    <property type="project" value="InterPro"/>
</dbReference>
<sequence>MLALRTGLICVVLLVTGCGQAPEDRAVFRYALQGAPGSLDPVQADNAYAASLVNNLYDTLYRYRYLARPHELVPSLALTMPQLSEDGLELTIPIRPGVHFIDDPAFPDGRGREVLASDVVYSLARHFDTASRSRGAWLWRDRIVGLDSASVVDGALPDGAGLEAVDDYTVRVRLRQPFPQFAHTLATALSAIVPREAVDHYGPGFGIHPVGSGPYRLRQFDANRAVLERNAGFDRGPFDLAAEGFRIEGQAGLGLEQLEGRAYPFMDRLEIEFINEPMARWNSLRSSRGVDAAIIRPDLASVVPEAAGSTVLPPSLAPTFRAWASLESGFAYYGFNMSNPALGDHPDPLREEANRALRCALRDAFDWDARNAAFYRGAGQAFPGVIPPVLDAWDPALSSASIEYAPDRARQRLREAGWTAENLPALTIGIEAGVEQRQMFEQLRAWWVEIGYPADRLQARVLPSFGEYLRAIADGELDVFLLSWTLAYPDAQYALQLFYGPNAAPGANSFNYRNEDYDRWFEQAARLHAGPERTALYRAMNEQVIDDCVFIGSMSRIRLQLWRRDLVMLPDEGPALGLSWRFIDRSSDAP</sequence>
<accession>A0A0K0XZI3</accession>
<organism evidence="2 3">
    <name type="scientific">Wenzhouxiangella marina</name>
    <dbReference type="NCBI Taxonomy" id="1579979"/>
    <lineage>
        <taxon>Bacteria</taxon>
        <taxon>Pseudomonadati</taxon>
        <taxon>Pseudomonadota</taxon>
        <taxon>Gammaproteobacteria</taxon>
        <taxon>Chromatiales</taxon>
        <taxon>Wenzhouxiangellaceae</taxon>
        <taxon>Wenzhouxiangella</taxon>
    </lineage>
</organism>
<dbReference type="Gene3D" id="3.40.190.10">
    <property type="entry name" value="Periplasmic binding protein-like II"/>
    <property type="match status" value="1"/>
</dbReference>
<dbReference type="Gene3D" id="3.10.105.10">
    <property type="entry name" value="Dipeptide-binding Protein, Domain 3"/>
    <property type="match status" value="1"/>
</dbReference>
<reference evidence="2 3" key="1">
    <citation type="submission" date="2015-07" db="EMBL/GenBank/DDBJ databases">
        <authorList>
            <person name="Noorani M."/>
        </authorList>
    </citation>
    <scope>NUCLEOTIDE SEQUENCE [LARGE SCALE GENOMIC DNA]</scope>
    <source>
        <strain evidence="2 3">KCTC 42284</strain>
    </source>
</reference>
<dbReference type="EMBL" id="CP012154">
    <property type="protein sequence ID" value="AKS43098.1"/>
    <property type="molecule type" value="Genomic_DNA"/>
</dbReference>
<dbReference type="PIRSF" id="PIRSF002741">
    <property type="entry name" value="MppA"/>
    <property type="match status" value="1"/>
</dbReference>
<keyword evidence="3" id="KW-1185">Reference proteome</keyword>
<evidence type="ECO:0000259" key="1">
    <source>
        <dbReference type="Pfam" id="PF00496"/>
    </source>
</evidence>
<dbReference type="PANTHER" id="PTHR30290">
    <property type="entry name" value="PERIPLASMIC BINDING COMPONENT OF ABC TRANSPORTER"/>
    <property type="match status" value="1"/>
</dbReference>
<dbReference type="PROSITE" id="PS51257">
    <property type="entry name" value="PROKAR_LIPOPROTEIN"/>
    <property type="match status" value="1"/>
</dbReference>
<dbReference type="SUPFAM" id="SSF53850">
    <property type="entry name" value="Periplasmic binding protein-like II"/>
    <property type="match status" value="1"/>
</dbReference>
<gene>
    <name evidence="2" type="ORF">WM2015_2741</name>
</gene>
<dbReference type="KEGG" id="wma:WM2015_2741"/>
<dbReference type="GO" id="GO:1904680">
    <property type="term" value="F:peptide transmembrane transporter activity"/>
    <property type="evidence" value="ECO:0007669"/>
    <property type="project" value="TreeGrafter"/>
</dbReference>
<dbReference type="GO" id="GO:0030288">
    <property type="term" value="C:outer membrane-bounded periplasmic space"/>
    <property type="evidence" value="ECO:0007669"/>
    <property type="project" value="UniProtKB-ARBA"/>
</dbReference>
<dbReference type="STRING" id="1579979.WM2015_2741"/>